<reference evidence="1 2" key="1">
    <citation type="submission" date="2014-04" db="EMBL/GenBank/DDBJ databases">
        <authorList>
            <consortium name="DOE Joint Genome Institute"/>
            <person name="Kuo A."/>
            <person name="Kohler A."/>
            <person name="Jargeat P."/>
            <person name="Nagy L.G."/>
            <person name="Floudas D."/>
            <person name="Copeland A."/>
            <person name="Barry K.W."/>
            <person name="Cichocki N."/>
            <person name="Veneault-Fourrey C."/>
            <person name="LaButti K."/>
            <person name="Lindquist E.A."/>
            <person name="Lipzen A."/>
            <person name="Lundell T."/>
            <person name="Morin E."/>
            <person name="Murat C."/>
            <person name="Sun H."/>
            <person name="Tunlid A."/>
            <person name="Henrissat B."/>
            <person name="Grigoriev I.V."/>
            <person name="Hibbett D.S."/>
            <person name="Martin F."/>
            <person name="Nordberg H.P."/>
            <person name="Cantor M.N."/>
            <person name="Hua S.X."/>
        </authorList>
    </citation>
    <scope>NUCLEOTIDE SEQUENCE [LARGE SCALE GENOMIC DNA]</scope>
    <source>
        <strain evidence="1 2">Ve08.2h10</strain>
    </source>
</reference>
<proteinExistence type="predicted"/>
<dbReference type="Proteomes" id="UP000054538">
    <property type="component" value="Unassembled WGS sequence"/>
</dbReference>
<protein>
    <submittedName>
        <fullName evidence="1">Uncharacterized protein</fullName>
    </submittedName>
</protein>
<reference evidence="2" key="2">
    <citation type="submission" date="2015-01" db="EMBL/GenBank/DDBJ databases">
        <title>Evolutionary Origins and Diversification of the Mycorrhizal Mutualists.</title>
        <authorList>
            <consortium name="DOE Joint Genome Institute"/>
            <consortium name="Mycorrhizal Genomics Consortium"/>
            <person name="Kohler A."/>
            <person name="Kuo A."/>
            <person name="Nagy L.G."/>
            <person name="Floudas D."/>
            <person name="Copeland A."/>
            <person name="Barry K.W."/>
            <person name="Cichocki N."/>
            <person name="Veneault-Fourrey C."/>
            <person name="LaButti K."/>
            <person name="Lindquist E.A."/>
            <person name="Lipzen A."/>
            <person name="Lundell T."/>
            <person name="Morin E."/>
            <person name="Murat C."/>
            <person name="Riley R."/>
            <person name="Ohm R."/>
            <person name="Sun H."/>
            <person name="Tunlid A."/>
            <person name="Henrissat B."/>
            <person name="Grigoriev I.V."/>
            <person name="Hibbett D.S."/>
            <person name="Martin F."/>
        </authorList>
    </citation>
    <scope>NUCLEOTIDE SEQUENCE [LARGE SCALE GENOMIC DNA]</scope>
    <source>
        <strain evidence="2">Ve08.2h10</strain>
    </source>
</reference>
<name>A0A0D0DVV8_9AGAM</name>
<dbReference type="EMBL" id="KN824867">
    <property type="protein sequence ID" value="KIK99183.1"/>
    <property type="molecule type" value="Genomic_DNA"/>
</dbReference>
<evidence type="ECO:0000313" key="1">
    <source>
        <dbReference type="EMBL" id="KIK99183.1"/>
    </source>
</evidence>
<accession>A0A0D0DVV8</accession>
<evidence type="ECO:0000313" key="2">
    <source>
        <dbReference type="Proteomes" id="UP000054538"/>
    </source>
</evidence>
<organism evidence="1 2">
    <name type="scientific">Paxillus rubicundulus Ve08.2h10</name>
    <dbReference type="NCBI Taxonomy" id="930991"/>
    <lineage>
        <taxon>Eukaryota</taxon>
        <taxon>Fungi</taxon>
        <taxon>Dikarya</taxon>
        <taxon>Basidiomycota</taxon>
        <taxon>Agaricomycotina</taxon>
        <taxon>Agaricomycetes</taxon>
        <taxon>Agaricomycetidae</taxon>
        <taxon>Boletales</taxon>
        <taxon>Paxilineae</taxon>
        <taxon>Paxillaceae</taxon>
        <taxon>Paxillus</taxon>
    </lineage>
</organism>
<dbReference type="HOGENOM" id="CLU_1993359_0_0_1"/>
<keyword evidence="2" id="KW-1185">Reference proteome</keyword>
<gene>
    <name evidence="1" type="ORF">PAXRUDRAFT_569306</name>
</gene>
<dbReference type="AlphaFoldDB" id="A0A0D0DVV8"/>
<sequence length="125" mass="14352">MPNPSLVLRQVGWRSFALLTFRVVSFVNVLITPVVSERCRCDESTSCDDLMRERHESGNCSPVGWCLCAHDFGSPWLAVPVSVSKRFFGLRLTRDERWMHHWFLTKASSRICCCATDIYRGHDVT</sequence>
<dbReference type="InParanoid" id="A0A0D0DVV8"/>